<dbReference type="AlphaFoldDB" id="A0AAW0AEP1"/>
<name>A0AAW0AEP1_9AGAR</name>
<keyword evidence="2" id="KW-1185">Reference proteome</keyword>
<sequence>MKDRKCVEGEESDETQSGAGAYLFSSPSFIPPVPCLPLRQPRNAHPEEVLITTVVCLRRTERRDAARDHCAAAGVVVGVVVVSCSTMVVDTSCKEEEGGEGKEGREEEDDTTLADALPLLASTPSTCTHTLHAYCLPPPRPLTPTPTPVCVVSWQAMLMGDGGGRRGADETQAGVRRRVGRGLAADDEEERMGMWMWMCSCTWGGCNMYGDLGLALALEEVALGSILLHERIVRRLRVASFLPRDLRWP</sequence>
<evidence type="ECO:0000313" key="1">
    <source>
        <dbReference type="EMBL" id="KAK7007505.1"/>
    </source>
</evidence>
<evidence type="ECO:0000313" key="2">
    <source>
        <dbReference type="Proteomes" id="UP001362999"/>
    </source>
</evidence>
<comment type="caution">
    <text evidence="1">The sequence shown here is derived from an EMBL/GenBank/DDBJ whole genome shotgun (WGS) entry which is preliminary data.</text>
</comment>
<accession>A0AAW0AEP1</accession>
<proteinExistence type="predicted"/>
<protein>
    <submittedName>
        <fullName evidence="1">Uncharacterized protein</fullName>
    </submittedName>
</protein>
<dbReference type="Proteomes" id="UP001362999">
    <property type="component" value="Unassembled WGS sequence"/>
</dbReference>
<organism evidence="1 2">
    <name type="scientific">Favolaschia claudopus</name>
    <dbReference type="NCBI Taxonomy" id="2862362"/>
    <lineage>
        <taxon>Eukaryota</taxon>
        <taxon>Fungi</taxon>
        <taxon>Dikarya</taxon>
        <taxon>Basidiomycota</taxon>
        <taxon>Agaricomycotina</taxon>
        <taxon>Agaricomycetes</taxon>
        <taxon>Agaricomycetidae</taxon>
        <taxon>Agaricales</taxon>
        <taxon>Marasmiineae</taxon>
        <taxon>Mycenaceae</taxon>
        <taxon>Favolaschia</taxon>
    </lineage>
</organism>
<gene>
    <name evidence="1" type="ORF">R3P38DRAFT_3596214</name>
</gene>
<reference evidence="1 2" key="1">
    <citation type="journal article" date="2024" name="J Genomics">
        <title>Draft genome sequencing and assembly of Favolaschia claudopus CIRM-BRFM 2984 isolated from oak limbs.</title>
        <authorList>
            <person name="Navarro D."/>
            <person name="Drula E."/>
            <person name="Chaduli D."/>
            <person name="Cazenave R."/>
            <person name="Ahrendt S."/>
            <person name="Wang J."/>
            <person name="Lipzen A."/>
            <person name="Daum C."/>
            <person name="Barry K."/>
            <person name="Grigoriev I.V."/>
            <person name="Favel A."/>
            <person name="Rosso M.N."/>
            <person name="Martin F."/>
        </authorList>
    </citation>
    <scope>NUCLEOTIDE SEQUENCE [LARGE SCALE GENOMIC DNA]</scope>
    <source>
        <strain evidence="1 2">CIRM-BRFM 2984</strain>
    </source>
</reference>
<dbReference type="EMBL" id="JAWWNJ010000070">
    <property type="protein sequence ID" value="KAK7007505.1"/>
    <property type="molecule type" value="Genomic_DNA"/>
</dbReference>